<feature type="binding site" evidence="5">
    <location>
        <position position="294"/>
    </location>
    <ligand>
        <name>substrate</name>
    </ligand>
</feature>
<evidence type="ECO:0000256" key="3">
    <source>
        <dbReference type="ARBA" id="ARBA00022898"/>
    </source>
</evidence>
<reference evidence="10" key="2">
    <citation type="journal article" date="2021" name="PeerJ">
        <title>Extensive microbial diversity within the chicken gut microbiome revealed by metagenomics and culture.</title>
        <authorList>
            <person name="Gilroy R."/>
            <person name="Ravi A."/>
            <person name="Getino M."/>
            <person name="Pursley I."/>
            <person name="Horton D.L."/>
            <person name="Alikhan N.F."/>
            <person name="Baker D."/>
            <person name="Gharbi K."/>
            <person name="Hall N."/>
            <person name="Watson M."/>
            <person name="Adriaenssens E.M."/>
            <person name="Foster-Nyarko E."/>
            <person name="Jarju S."/>
            <person name="Secka A."/>
            <person name="Antonio M."/>
            <person name="Oren A."/>
            <person name="Chaudhuri R.R."/>
            <person name="La Ragione R."/>
            <person name="Hildebrand F."/>
            <person name="Pallen M.J."/>
        </authorList>
    </citation>
    <scope>NUCLEOTIDE SEQUENCE</scope>
    <source>
        <strain evidence="10">ChiHile30-977</strain>
    </source>
</reference>
<dbReference type="HAMAP" id="MF_02120">
    <property type="entry name" value="LysA"/>
    <property type="match status" value="1"/>
</dbReference>
<keyword evidence="3 5" id="KW-0663">Pyridoxal phosphate</keyword>
<comment type="cofactor">
    <cofactor evidence="1 5 7 8">
        <name>pyridoxal 5'-phosphate</name>
        <dbReference type="ChEBI" id="CHEBI:597326"/>
    </cofactor>
</comment>
<accession>A0A9D1CJB5</accession>
<dbReference type="InterPro" id="IPR000183">
    <property type="entry name" value="Orn/DAP/Arg_de-COase"/>
</dbReference>
<sequence length="437" mass="47394">MMLRDGLVVGARHHLFIGGCDAVELAREYGTPLFVLDELYLRGMCKAFVSAMNAYAPGGMVCYASKAFSTVAMCKIVAQEGMGLDVVSGGELYTALKAGFPAERITLHGNCKTPMEIDMAVEVGVGHIVVDSLTEIPLLQEAAARHNRRMRVQVRLNPGISAHTHTAVQTAVTDCKFGLGIDDGQALEAVKAIAGCPNLLLTGVHTHIGSQIFEMEPYYRAVDRLTDFMVLASVVTGVEMTETTVGGGFGVRYTEEDPPTMDPREIVRLIAHEVQRQAARKGMRPPRLILEPGRMIVAEAGVTLYTVGAIKEIPGVRTYVSVDGGLMDNPRVALYDGRYTALLANRADARPTQTVAIAGRACESGDILGLNFPLPDVQLGDIIAMPTTGAYHYSMASNYNRVPVPAVVLVRYGKSEPIVLRQRYEDVVQYDRVPGWL</sequence>
<keyword evidence="5 8" id="KW-0457">Lysine biosynthesis</keyword>
<dbReference type="EMBL" id="DVFI01000120">
    <property type="protein sequence ID" value="HIQ63635.1"/>
    <property type="molecule type" value="Genomic_DNA"/>
</dbReference>
<dbReference type="Pfam" id="PF02784">
    <property type="entry name" value="Orn_Arg_deC_N"/>
    <property type="match status" value="1"/>
</dbReference>
<organism evidence="10 11">
    <name type="scientific">Candidatus Avichristensenella intestinipullorum</name>
    <dbReference type="NCBI Taxonomy" id="2840693"/>
    <lineage>
        <taxon>Bacteria</taxon>
        <taxon>Bacillati</taxon>
        <taxon>Bacillota</taxon>
        <taxon>Clostridia</taxon>
        <taxon>Candidatus Avichristensenella</taxon>
    </lineage>
</organism>
<feature type="binding site" evidence="5">
    <location>
        <position position="248"/>
    </location>
    <ligand>
        <name>pyridoxal 5'-phosphate</name>
        <dbReference type="ChEBI" id="CHEBI:597326"/>
    </ligand>
</feature>
<feature type="binding site" evidence="5">
    <location>
        <position position="391"/>
    </location>
    <ligand>
        <name>pyridoxal 5'-phosphate</name>
        <dbReference type="ChEBI" id="CHEBI:597326"/>
    </ligand>
</feature>
<comment type="similarity">
    <text evidence="5">Belongs to the Orn/Lys/Arg decarboxylase class-II family. LysA subfamily.</text>
</comment>
<evidence type="ECO:0000256" key="6">
    <source>
        <dbReference type="NCBIfam" id="TIGR01048"/>
    </source>
</evidence>
<dbReference type="InterPro" id="IPR029066">
    <property type="entry name" value="PLP-binding_barrel"/>
</dbReference>
<dbReference type="FunFam" id="3.20.20.10:FF:000003">
    <property type="entry name" value="Diaminopimelate decarboxylase"/>
    <property type="match status" value="1"/>
</dbReference>
<comment type="caution">
    <text evidence="10">The sequence shown here is derived from an EMBL/GenBank/DDBJ whole genome shotgun (WGS) entry which is preliminary data.</text>
</comment>
<keyword evidence="5" id="KW-0028">Amino-acid biosynthesis</keyword>
<comment type="catalytic activity">
    <reaction evidence="5 8">
        <text>meso-2,6-diaminopimelate + H(+) = L-lysine + CO2</text>
        <dbReference type="Rhea" id="RHEA:15101"/>
        <dbReference type="ChEBI" id="CHEBI:15378"/>
        <dbReference type="ChEBI" id="CHEBI:16526"/>
        <dbReference type="ChEBI" id="CHEBI:32551"/>
        <dbReference type="ChEBI" id="CHEBI:57791"/>
        <dbReference type="EC" id="4.1.1.20"/>
    </reaction>
</comment>
<feature type="modified residue" description="N6-(pyridoxal phosphate)lysine" evidence="5 7">
    <location>
        <position position="66"/>
    </location>
</feature>
<dbReference type="Proteomes" id="UP000886819">
    <property type="component" value="Unassembled WGS sequence"/>
</dbReference>
<evidence type="ECO:0000256" key="8">
    <source>
        <dbReference type="RuleBase" id="RU003738"/>
    </source>
</evidence>
<dbReference type="InterPro" id="IPR022644">
    <property type="entry name" value="De-COase2_N"/>
</dbReference>
<comment type="pathway">
    <text evidence="5 8">Amino-acid biosynthesis; L-lysine biosynthesis via DAP pathway; L-lysine from DL-2,6-diaminopimelate: step 1/1.</text>
</comment>
<feature type="binding site" evidence="5">
    <location>
        <position position="335"/>
    </location>
    <ligand>
        <name>substrate</name>
    </ligand>
</feature>
<protein>
    <recommendedName>
        <fullName evidence="5 6">Diaminopimelate decarboxylase</fullName>
        <shortName evidence="5">DAP decarboxylase</shortName>
        <shortName evidence="5">DAPDC</shortName>
        <ecNumber evidence="5 6">4.1.1.20</ecNumber>
    </recommendedName>
</protein>
<dbReference type="PRINTS" id="PR01181">
    <property type="entry name" value="DAPDCRBXLASE"/>
</dbReference>
<dbReference type="PANTHER" id="PTHR43727">
    <property type="entry name" value="DIAMINOPIMELATE DECARBOXYLASE"/>
    <property type="match status" value="1"/>
</dbReference>
<dbReference type="CDD" id="cd06828">
    <property type="entry name" value="PLPDE_III_DapDC"/>
    <property type="match status" value="1"/>
</dbReference>
<evidence type="ECO:0000256" key="2">
    <source>
        <dbReference type="ARBA" id="ARBA00022793"/>
    </source>
</evidence>
<feature type="active site" description="Proton donor" evidence="7">
    <location>
        <position position="362"/>
    </location>
</feature>
<comment type="subunit">
    <text evidence="5">Homodimer.</text>
</comment>
<dbReference type="InterPro" id="IPR002986">
    <property type="entry name" value="DAP_deCOOHase_LysA"/>
</dbReference>
<dbReference type="PRINTS" id="PR01179">
    <property type="entry name" value="ODADCRBXLASE"/>
</dbReference>
<feature type="binding site" evidence="5">
    <location>
        <position position="363"/>
    </location>
    <ligand>
        <name>substrate</name>
    </ligand>
</feature>
<dbReference type="GO" id="GO:0008836">
    <property type="term" value="F:diaminopimelate decarboxylase activity"/>
    <property type="evidence" value="ECO:0007669"/>
    <property type="project" value="UniProtKB-UniRule"/>
</dbReference>
<dbReference type="GO" id="GO:0009089">
    <property type="term" value="P:lysine biosynthetic process via diaminopimelate"/>
    <property type="evidence" value="ECO:0007669"/>
    <property type="project" value="UniProtKB-UniRule"/>
</dbReference>
<evidence type="ECO:0000256" key="5">
    <source>
        <dbReference type="HAMAP-Rule" id="MF_02120"/>
    </source>
</evidence>
<evidence type="ECO:0000256" key="7">
    <source>
        <dbReference type="PIRSR" id="PIRSR600183-50"/>
    </source>
</evidence>
<dbReference type="AlphaFoldDB" id="A0A9D1CJB5"/>
<keyword evidence="2 5" id="KW-0210">Decarboxylase</keyword>
<dbReference type="InterPro" id="IPR009006">
    <property type="entry name" value="Ala_racemase/Decarboxylase_C"/>
</dbReference>
<evidence type="ECO:0000313" key="10">
    <source>
        <dbReference type="EMBL" id="HIQ63635.1"/>
    </source>
</evidence>
<dbReference type="SUPFAM" id="SSF51419">
    <property type="entry name" value="PLP-binding barrel"/>
    <property type="match status" value="1"/>
</dbReference>
<evidence type="ECO:0000256" key="1">
    <source>
        <dbReference type="ARBA" id="ARBA00001933"/>
    </source>
</evidence>
<evidence type="ECO:0000313" key="11">
    <source>
        <dbReference type="Proteomes" id="UP000886819"/>
    </source>
</evidence>
<feature type="binding site" evidence="5">
    <location>
        <begin position="291"/>
        <end position="294"/>
    </location>
    <ligand>
        <name>pyridoxal 5'-phosphate</name>
        <dbReference type="ChEBI" id="CHEBI:597326"/>
    </ligand>
</feature>
<dbReference type="Gene3D" id="2.40.37.10">
    <property type="entry name" value="Lyase, Ornithine Decarboxylase, Chain A, domain 1"/>
    <property type="match status" value="1"/>
</dbReference>
<dbReference type="SUPFAM" id="SSF50621">
    <property type="entry name" value="Alanine racemase C-terminal domain-like"/>
    <property type="match status" value="1"/>
</dbReference>
<feature type="binding site" evidence="5">
    <location>
        <position position="331"/>
    </location>
    <ligand>
        <name>substrate</name>
    </ligand>
</feature>
<dbReference type="GO" id="GO:0030170">
    <property type="term" value="F:pyridoxal phosphate binding"/>
    <property type="evidence" value="ECO:0007669"/>
    <property type="project" value="UniProtKB-UniRule"/>
</dbReference>
<feature type="domain" description="Orn/DAP/Arg decarboxylase 2 N-terminal" evidence="9">
    <location>
        <begin position="52"/>
        <end position="298"/>
    </location>
</feature>
<reference evidence="10" key="1">
    <citation type="submission" date="2020-10" db="EMBL/GenBank/DDBJ databases">
        <authorList>
            <person name="Gilroy R."/>
        </authorList>
    </citation>
    <scope>NUCLEOTIDE SEQUENCE</scope>
    <source>
        <strain evidence="10">ChiHile30-977</strain>
    </source>
</reference>
<evidence type="ECO:0000256" key="4">
    <source>
        <dbReference type="ARBA" id="ARBA00023239"/>
    </source>
</evidence>
<dbReference type="PANTHER" id="PTHR43727:SF2">
    <property type="entry name" value="GROUP IV DECARBOXYLASE"/>
    <property type="match status" value="1"/>
</dbReference>
<feature type="binding site" evidence="5">
    <location>
        <position position="391"/>
    </location>
    <ligand>
        <name>substrate</name>
    </ligand>
</feature>
<dbReference type="Gene3D" id="3.20.20.10">
    <property type="entry name" value="Alanine racemase"/>
    <property type="match status" value="1"/>
</dbReference>
<dbReference type="EC" id="4.1.1.20" evidence="5 6"/>
<dbReference type="NCBIfam" id="TIGR01048">
    <property type="entry name" value="lysA"/>
    <property type="match status" value="1"/>
</dbReference>
<proteinExistence type="inferred from homology"/>
<gene>
    <name evidence="5 10" type="primary">lysA</name>
    <name evidence="10" type="ORF">IAA66_08655</name>
</gene>
<evidence type="ECO:0000259" key="9">
    <source>
        <dbReference type="Pfam" id="PF02784"/>
    </source>
</evidence>
<name>A0A9D1CJB5_9FIRM</name>
<keyword evidence="4 5" id="KW-0456">Lyase</keyword>
<comment type="function">
    <text evidence="5">Specifically catalyzes the decarboxylation of meso-diaminopimelate (meso-DAP) to L-lysine.</text>
</comment>